<comment type="caution">
    <text evidence="2">The sequence shown here is derived from an EMBL/GenBank/DDBJ whole genome shotgun (WGS) entry which is preliminary data.</text>
</comment>
<reference evidence="2" key="1">
    <citation type="submission" date="2021-06" db="EMBL/GenBank/DDBJ databases">
        <authorList>
            <person name="Kallberg Y."/>
            <person name="Tangrot J."/>
            <person name="Rosling A."/>
        </authorList>
    </citation>
    <scope>NUCLEOTIDE SEQUENCE</scope>
    <source>
        <strain evidence="2">87-6 pot B 2015</strain>
    </source>
</reference>
<sequence length="84" mass="9744">MTTEYQLLQNESNSNHSIIIPRRFTNLQEHRAPIPWYLDGCKLSKVVIFIVILSWTILVIWQVLQLGSSRPISYESANMKLGDK</sequence>
<protein>
    <submittedName>
        <fullName evidence="2">16267_t:CDS:1</fullName>
    </submittedName>
</protein>
<dbReference type="EMBL" id="CAJVPP010000577">
    <property type="protein sequence ID" value="CAG8494776.1"/>
    <property type="molecule type" value="Genomic_DNA"/>
</dbReference>
<evidence type="ECO:0000313" key="2">
    <source>
        <dbReference type="EMBL" id="CAG8494776.1"/>
    </source>
</evidence>
<name>A0A9N8WMM6_FUNMO</name>
<organism evidence="2 3">
    <name type="scientific">Funneliformis mosseae</name>
    <name type="common">Endomycorrhizal fungus</name>
    <name type="synonym">Glomus mosseae</name>
    <dbReference type="NCBI Taxonomy" id="27381"/>
    <lineage>
        <taxon>Eukaryota</taxon>
        <taxon>Fungi</taxon>
        <taxon>Fungi incertae sedis</taxon>
        <taxon>Mucoromycota</taxon>
        <taxon>Glomeromycotina</taxon>
        <taxon>Glomeromycetes</taxon>
        <taxon>Glomerales</taxon>
        <taxon>Glomeraceae</taxon>
        <taxon>Funneliformis</taxon>
    </lineage>
</organism>
<keyword evidence="1" id="KW-0812">Transmembrane</keyword>
<dbReference type="AlphaFoldDB" id="A0A9N8WMM6"/>
<gene>
    <name evidence="2" type="ORF">FMOSSE_LOCUS3721</name>
</gene>
<feature type="transmembrane region" description="Helical" evidence="1">
    <location>
        <begin position="46"/>
        <end position="64"/>
    </location>
</feature>
<evidence type="ECO:0000256" key="1">
    <source>
        <dbReference type="SAM" id="Phobius"/>
    </source>
</evidence>
<proteinExistence type="predicted"/>
<keyword evidence="1" id="KW-0472">Membrane</keyword>
<accession>A0A9N8WMM6</accession>
<keyword evidence="3" id="KW-1185">Reference proteome</keyword>
<keyword evidence="1" id="KW-1133">Transmembrane helix</keyword>
<dbReference type="Proteomes" id="UP000789375">
    <property type="component" value="Unassembled WGS sequence"/>
</dbReference>
<evidence type="ECO:0000313" key="3">
    <source>
        <dbReference type="Proteomes" id="UP000789375"/>
    </source>
</evidence>